<protein>
    <recommendedName>
        <fullName evidence="4">Lipoprotein</fullName>
    </recommendedName>
</protein>
<evidence type="ECO:0008006" key="4">
    <source>
        <dbReference type="Google" id="ProtNLM"/>
    </source>
</evidence>
<evidence type="ECO:0000313" key="3">
    <source>
        <dbReference type="Proteomes" id="UP000239735"/>
    </source>
</evidence>
<keyword evidence="1" id="KW-0732">Signal</keyword>
<accession>A0A2N9LK64</accession>
<name>A0A2N9LK64_9BACT</name>
<dbReference type="PROSITE" id="PS51257">
    <property type="entry name" value="PROKAR_LIPOPROTEIN"/>
    <property type="match status" value="1"/>
</dbReference>
<proteinExistence type="predicted"/>
<reference evidence="3" key="1">
    <citation type="submission" date="2018-02" db="EMBL/GenBank/DDBJ databases">
        <authorList>
            <person name="Hausmann B."/>
        </authorList>
    </citation>
    <scope>NUCLEOTIDE SEQUENCE [LARGE SCALE GENOMIC DNA]</scope>
    <source>
        <strain evidence="3">Peat soil MAG SbA5</strain>
    </source>
</reference>
<dbReference type="OrthoDB" id="118207at2"/>
<feature type="chain" id="PRO_5015009734" description="Lipoprotein" evidence="1">
    <location>
        <begin position="29"/>
        <end position="238"/>
    </location>
</feature>
<dbReference type="EMBL" id="OKRB01000098">
    <property type="protein sequence ID" value="SPE23636.1"/>
    <property type="molecule type" value="Genomic_DNA"/>
</dbReference>
<evidence type="ECO:0000256" key="1">
    <source>
        <dbReference type="SAM" id="SignalP"/>
    </source>
</evidence>
<dbReference type="AlphaFoldDB" id="A0A2N9LK64"/>
<gene>
    <name evidence="2" type="ORF">SBA5_400047</name>
</gene>
<sequence>MPKHLAQSIAVTFVVPVVLVAAACQARAQAEKSPYPSMVPLGQYLIADQNSEIALARTGAPPSVSDGAEVMVLGRKGYTTAVKGTNGFLCIVERSWGAATDEPEFWNPKIRAPICFNPAAARTFAPIFLMKTKLVLARKSKSEIMQAVASAFDKNELPALEPGAMCYMFSKQQYLNDEGKGWHPHLMFFVAGDAAKSWGADLAGSPVISANDPEERATIFMVWVGQWSDGSPAPAMAH</sequence>
<organism evidence="2 3">
    <name type="scientific">Candidatus Sulfuritelmatomonas gaucii</name>
    <dbReference type="NCBI Taxonomy" id="2043161"/>
    <lineage>
        <taxon>Bacteria</taxon>
        <taxon>Pseudomonadati</taxon>
        <taxon>Acidobacteriota</taxon>
        <taxon>Terriglobia</taxon>
        <taxon>Terriglobales</taxon>
        <taxon>Acidobacteriaceae</taxon>
        <taxon>Candidatus Sulfuritelmatomonas</taxon>
    </lineage>
</organism>
<feature type="signal peptide" evidence="1">
    <location>
        <begin position="1"/>
        <end position="28"/>
    </location>
</feature>
<dbReference type="Proteomes" id="UP000239735">
    <property type="component" value="Unassembled WGS sequence"/>
</dbReference>
<evidence type="ECO:0000313" key="2">
    <source>
        <dbReference type="EMBL" id="SPE23636.1"/>
    </source>
</evidence>